<dbReference type="SUPFAM" id="SSF101327">
    <property type="entry name" value="YgfB-like"/>
    <property type="match status" value="1"/>
</dbReference>
<dbReference type="SUPFAM" id="SSF103642">
    <property type="entry name" value="Sec-C motif"/>
    <property type="match status" value="1"/>
</dbReference>
<dbReference type="InterPro" id="IPR004027">
    <property type="entry name" value="SEC_C_motif"/>
</dbReference>
<sequence length="238" mass="26561">MMAPPTEEQIDELEAFLLSDATSDEVMMLEMLDGYLTAIASGPVEVAGSEWLPGVWGPTAEDEPDFESEDQAARIVETIVRQYNGIVWSLHHDPDTFDPSFETTVYADDPHPYLDGEMWAFGYMKGIALRQTAWQSLFDDPAMQEVLRPIWLLGADDPQGELDEATRTPAQREALTQQIPAAVAAIYRYWLPTRQAVMEREVATTIERTHPKVGRNDPCPCGSGEKFKKCCGVAAQLH</sequence>
<dbReference type="EMBL" id="FP475956">
    <property type="protein sequence ID" value="CAZ88641.1"/>
    <property type="molecule type" value="Genomic_DNA"/>
</dbReference>
<organism evidence="1 3">
    <name type="scientific">Thiomonas arsenitoxydans (strain DSM 22701 / CIP 110005 / 3As)</name>
    <dbReference type="NCBI Taxonomy" id="426114"/>
    <lineage>
        <taxon>Bacteria</taxon>
        <taxon>Pseudomonadati</taxon>
        <taxon>Pseudomonadota</taxon>
        <taxon>Betaproteobacteria</taxon>
        <taxon>Burkholderiales</taxon>
        <taxon>Thiomonas</taxon>
    </lineage>
</organism>
<dbReference type="InterPro" id="IPR036255">
    <property type="entry name" value="YgfB-like_sf"/>
</dbReference>
<dbReference type="AlphaFoldDB" id="D6CTM2"/>
<dbReference type="InterPro" id="IPR011978">
    <property type="entry name" value="YgfB-like"/>
</dbReference>
<dbReference type="eggNOG" id="COG3012">
    <property type="taxonomic scope" value="Bacteria"/>
</dbReference>
<dbReference type="OrthoDB" id="570299at2"/>
<evidence type="ECO:0008006" key="5">
    <source>
        <dbReference type="Google" id="ProtNLM"/>
    </source>
</evidence>
<dbReference type="PANTHER" id="PTHR33747:SF1">
    <property type="entry name" value="ADENYLATE CYCLASE-ASSOCIATED CAP C-TERMINAL DOMAIN-CONTAINING PROTEIN"/>
    <property type="match status" value="1"/>
</dbReference>
<proteinExistence type="predicted"/>
<dbReference type="NCBIfam" id="NF007704">
    <property type="entry name" value="PRK10396.1"/>
    <property type="match status" value="1"/>
</dbReference>
<reference evidence="2 4" key="4">
    <citation type="submission" date="2015-03" db="EMBL/GenBank/DDBJ databases">
        <authorList>
            <person name="Regsiter A."/>
            <person name="william w."/>
        </authorList>
    </citation>
    <scope>NUCLEOTIDE SEQUENCE [LARGE SCALE GENOMIC DNA]</scope>
    <source>
        <strain evidence="2 4">CB1</strain>
    </source>
</reference>
<dbReference type="Proteomes" id="UP000078599">
    <property type="component" value="Unassembled WGS sequence"/>
</dbReference>
<dbReference type="KEGG" id="thi:THI_1978"/>
<gene>
    <name evidence="1" type="ordered locus">THI_1978</name>
    <name evidence="2" type="ORF">THICB1_20049</name>
</gene>
<reference key="1">
    <citation type="submission" date="2009-07" db="EMBL/GenBank/DDBJ databases">
        <authorList>
            <person name="Genoscope - CEA"/>
        </authorList>
    </citation>
    <scope>NUCLEOTIDE SEQUENCE</scope>
    <source>
        <strain>3As</strain>
    </source>
</reference>
<accession>D6CTM2</accession>
<reference evidence="3" key="2">
    <citation type="journal article" date="2010" name="PLoS Genet.">
        <title>Structure, function, and evolution of the Thiomonas spp. genome.</title>
        <authorList>
            <person name="Arsene-Ploetze F."/>
            <person name="Koechler S."/>
            <person name="Marchal M."/>
            <person name="Coppee J.Y."/>
            <person name="Chandler M."/>
            <person name="Bonnefoy V."/>
            <person name="Brochier-Armanet C."/>
            <person name="Barakat M."/>
            <person name="Barbe V."/>
            <person name="Battaglia-Brunet F."/>
            <person name="Bruneel O."/>
            <person name="Bryan C.G."/>
            <person name="Cleiss-Arnold J."/>
            <person name="Cruveiller S."/>
            <person name="Erhardt M."/>
            <person name="Heinrich-Salmeron A."/>
            <person name="Hommais F."/>
            <person name="Joulian C."/>
            <person name="Krin E."/>
            <person name="Lieutaud A."/>
            <person name="Lievremont D."/>
            <person name="Michel C."/>
            <person name="Muller D."/>
            <person name="Ortet P."/>
            <person name="Proux C."/>
            <person name="Siguier P."/>
            <person name="Roche D."/>
            <person name="Rouy Z."/>
            <person name="Salvignol G."/>
            <person name="Slyemi D."/>
            <person name="Talla E."/>
            <person name="Weiss S."/>
            <person name="Weissenbach J."/>
            <person name="Medigue C."/>
            <person name="Bertin P.N."/>
        </authorList>
    </citation>
    <scope>NUCLEOTIDE SEQUENCE [LARGE SCALE GENOMIC DNA]</scope>
    <source>
        <strain evidence="3">DSM 22701 / CIP 110005 / 3As</strain>
    </source>
</reference>
<dbReference type="HOGENOM" id="CLU_078487_1_1_4"/>
<evidence type="ECO:0000313" key="1">
    <source>
        <dbReference type="EMBL" id="CAZ88641.1"/>
    </source>
</evidence>
<dbReference type="eggNOG" id="COG3318">
    <property type="taxonomic scope" value="Bacteria"/>
</dbReference>
<dbReference type="Gene3D" id="3.10.450.50">
    <property type="match status" value="1"/>
</dbReference>
<dbReference type="Proteomes" id="UP000002372">
    <property type="component" value="Chromosome"/>
</dbReference>
<evidence type="ECO:0000313" key="2">
    <source>
        <dbReference type="EMBL" id="CQR32027.1"/>
    </source>
</evidence>
<protein>
    <recommendedName>
        <fullName evidence="5">YecA family protein</fullName>
    </recommendedName>
</protein>
<dbReference type="NCBIfam" id="TIGR02292">
    <property type="entry name" value="ygfB_yecA"/>
    <property type="match status" value="1"/>
</dbReference>
<dbReference type="PANTHER" id="PTHR33747">
    <property type="entry name" value="UPF0225 PROTEIN SCO1677"/>
    <property type="match status" value="1"/>
</dbReference>
<dbReference type="EMBL" id="CTRI01000012">
    <property type="protein sequence ID" value="CQR32027.1"/>
    <property type="molecule type" value="Genomic_DNA"/>
</dbReference>
<evidence type="ECO:0000313" key="3">
    <source>
        <dbReference type="Proteomes" id="UP000002372"/>
    </source>
</evidence>
<dbReference type="Pfam" id="PF02810">
    <property type="entry name" value="SEC-C"/>
    <property type="match status" value="1"/>
</dbReference>
<keyword evidence="4" id="KW-1185">Reference proteome</keyword>
<name>D6CTM2_THIA3</name>
<reference evidence="1" key="3">
    <citation type="submission" date="2010-07" db="EMBL/GenBank/DDBJ databases">
        <authorList>
            <person name="Genoscope - CEA"/>
        </authorList>
    </citation>
    <scope>NUCLEOTIDE SEQUENCE</scope>
    <source>
        <strain evidence="1">3As</strain>
    </source>
</reference>
<evidence type="ECO:0000313" key="4">
    <source>
        <dbReference type="Proteomes" id="UP000078599"/>
    </source>
</evidence>
<dbReference type="Pfam" id="PF03695">
    <property type="entry name" value="UPF0149"/>
    <property type="match status" value="1"/>
</dbReference>